<dbReference type="Proteomes" id="UP000622890">
    <property type="component" value="Unassembled WGS sequence"/>
</dbReference>
<dbReference type="RefSeq" id="WP_200589602.1">
    <property type="nucleotide sequence ID" value="NZ_JAEPBG010000001.1"/>
</dbReference>
<keyword evidence="2" id="KW-0812">Transmembrane</keyword>
<feature type="domain" description="Polypeptide-transport-associated ShlB-type" evidence="5">
    <location>
        <begin position="14"/>
        <end position="88"/>
    </location>
</feature>
<dbReference type="Gene3D" id="3.10.20.310">
    <property type="entry name" value="membrane protein fhac"/>
    <property type="match status" value="1"/>
</dbReference>
<sequence>MAFCAHAADADIRFRVNEYVVVGDAQIPTETLHRALDRYTGAQIDFATIRQAAAALQALYADAGHGAAQVSIPEQDISGGAVRLAVFEPKLGRVSIVGNQHFDEANIRASLPALKEGMPPDLQAIATSARLGNDNYAKQTQVSFRQGENERLLDATVRVADSAPVRQVVTLDNTGTGPTGTTRIGYAFQHANLFNTDHVLTGQYVTSPTHLRDVTILGASYRVPFYRIGGALDFSASYANVNSGVVPTTAGSYGISGSGEVYGLRYTQLLPRIGAWDQRASFGYDYRYYRNNVTPQGGQDSLVPNFVAQPLTLGYSGFMAESQREWRASASLSQNIAGGGLDSSAAYQAPGGRADASASFRVLRYSGFMRRPVIKDWLVQAQLDGQYSADALIPGEQFGIGGVDSVRGFNEREVINDRGYRASVEAQTPDFGKSLSANGMQARALAFYDMGRAQRNHALPGERQHVAISSAGLGLRLTLANRGQLRIDYAQVLQGGGVRDQGQGKLHANLTLIF</sequence>
<keyword evidence="1" id="KW-0472">Membrane</keyword>
<dbReference type="EMBL" id="JAEPBG010000001">
    <property type="protein sequence ID" value="MBK4733115.1"/>
    <property type="molecule type" value="Genomic_DNA"/>
</dbReference>
<keyword evidence="7" id="KW-1185">Reference proteome</keyword>
<evidence type="ECO:0000256" key="3">
    <source>
        <dbReference type="ARBA" id="ARBA00023237"/>
    </source>
</evidence>
<evidence type="ECO:0000256" key="2">
    <source>
        <dbReference type="ARBA" id="ARBA00022692"/>
    </source>
</evidence>
<gene>
    <name evidence="6" type="ORF">JJB74_00600</name>
</gene>
<reference evidence="6" key="1">
    <citation type="submission" date="2021-01" db="EMBL/GenBank/DDBJ databases">
        <title>Genome sequence of strain Noviherbaspirillum sp. DKR-6.</title>
        <authorList>
            <person name="Chaudhary D.K."/>
        </authorList>
    </citation>
    <scope>NUCLEOTIDE SEQUENCE</scope>
    <source>
        <strain evidence="6">DKR-6</strain>
    </source>
</reference>
<comment type="caution">
    <text evidence="6">The sequence shown here is derived from an EMBL/GenBank/DDBJ whole genome shotgun (WGS) entry which is preliminary data.</text>
</comment>
<dbReference type="InterPro" id="IPR013686">
    <property type="entry name" value="Polypept-transport_assoc_ShlB"/>
</dbReference>
<dbReference type="GO" id="GO:0008320">
    <property type="term" value="F:protein transmembrane transporter activity"/>
    <property type="evidence" value="ECO:0007669"/>
    <property type="project" value="TreeGrafter"/>
</dbReference>
<dbReference type="AlphaFoldDB" id="A0A934SPI8"/>
<dbReference type="InterPro" id="IPR005565">
    <property type="entry name" value="Hemolysn_activator_HlyB_C"/>
</dbReference>
<dbReference type="GO" id="GO:0098046">
    <property type="term" value="C:type V protein secretion system complex"/>
    <property type="evidence" value="ECO:0007669"/>
    <property type="project" value="TreeGrafter"/>
</dbReference>
<dbReference type="Gene3D" id="2.40.160.50">
    <property type="entry name" value="membrane protein fhac: a member of the omp85/tpsb transporter family"/>
    <property type="match status" value="1"/>
</dbReference>
<proteinExistence type="predicted"/>
<dbReference type="Pfam" id="PF08479">
    <property type="entry name" value="POTRA_2"/>
    <property type="match status" value="1"/>
</dbReference>
<evidence type="ECO:0000313" key="6">
    <source>
        <dbReference type="EMBL" id="MBK4733115.1"/>
    </source>
</evidence>
<dbReference type="PANTHER" id="PTHR34597">
    <property type="entry name" value="SLR1661 PROTEIN"/>
    <property type="match status" value="1"/>
</dbReference>
<feature type="domain" description="Haemolysin activator HlyB C-terminal" evidence="4">
    <location>
        <begin position="158"/>
        <end position="476"/>
    </location>
</feature>
<evidence type="ECO:0000313" key="7">
    <source>
        <dbReference type="Proteomes" id="UP000622890"/>
    </source>
</evidence>
<evidence type="ECO:0000259" key="5">
    <source>
        <dbReference type="Pfam" id="PF08479"/>
    </source>
</evidence>
<organism evidence="6 7">
    <name type="scientific">Noviherbaspirillum pedocola</name>
    <dbReference type="NCBI Taxonomy" id="2801341"/>
    <lineage>
        <taxon>Bacteria</taxon>
        <taxon>Pseudomonadati</taxon>
        <taxon>Pseudomonadota</taxon>
        <taxon>Betaproteobacteria</taxon>
        <taxon>Burkholderiales</taxon>
        <taxon>Oxalobacteraceae</taxon>
        <taxon>Noviherbaspirillum</taxon>
    </lineage>
</organism>
<evidence type="ECO:0000256" key="1">
    <source>
        <dbReference type="ARBA" id="ARBA00022452"/>
    </source>
</evidence>
<dbReference type="GO" id="GO:0046819">
    <property type="term" value="P:protein secretion by the type V secretion system"/>
    <property type="evidence" value="ECO:0007669"/>
    <property type="project" value="TreeGrafter"/>
</dbReference>
<keyword evidence="1" id="KW-1134">Transmembrane beta strand</keyword>
<protein>
    <submittedName>
        <fullName evidence="6">ShlB/FhaC/HecB family hemolysin secretion/activation protein</fullName>
    </submittedName>
</protein>
<accession>A0A934SPI8</accession>
<keyword evidence="3" id="KW-0998">Cell outer membrane</keyword>
<dbReference type="Pfam" id="PF03865">
    <property type="entry name" value="ShlB"/>
    <property type="match status" value="1"/>
</dbReference>
<evidence type="ECO:0000259" key="4">
    <source>
        <dbReference type="Pfam" id="PF03865"/>
    </source>
</evidence>
<dbReference type="InterPro" id="IPR051544">
    <property type="entry name" value="TPS_OM_transporter"/>
</dbReference>
<name>A0A934SPI8_9BURK</name>
<dbReference type="PANTHER" id="PTHR34597:SF6">
    <property type="entry name" value="BLR6126 PROTEIN"/>
    <property type="match status" value="1"/>
</dbReference>